<accession>A0ABW4WDY1</accession>
<protein>
    <submittedName>
        <fullName evidence="3">IS21 family transposase</fullName>
    </submittedName>
</protein>
<sequence length="582" mass="65613">MNVLKAHLQSTVLTLLDRNTSQREIQRLTGVDRKTIRRYRAQRAGAEANSPGEVTTGSASAEDQIPPPRPAAFGVSGATVTSSLARSACEVHRAWIEEQVRLKRNAQAIYQDLVDQFGFQSSYQSVKRFVRTLRHSDPKQFDRLEFLPGEEAQVDYGEGALTIDPKSGRYRRPRLFVMTLRYSRRSFRRVVWQSSQQVWAQLHEEAFRYFGGVVSYVVLDNLKEGVLKPDLYEPELNPIYSAMLAHYGVVADPARVADPNRKGSVENAIQHTQGTALAGRRFETLEAQNEFLRHWEENWASKRIHGSTRRQVEALFQEERPHLRPLPVAPFRIFTEVVRTVCDDTTVRVDSSYYAARPAAIGSLVVVRIYTSTIEIRDRHTHALLRIHPRMTHPGSVVLPTNERPFNPSRQTAVLLANAGRIGPQTKALCQHMFDAEGRPGQRAMWGIVGLSRKYPTRLVEQACAHAISNRIYRYKHVRATVERLFEQALQQVEEAPQPVSQLTQDHPLIRAPAEYGDLFSRAVRHDAGNNGRQAGADDDRASPPRARGACATPTSFAATSAPAIPSHLKLETQPHDDHTRN</sequence>
<feature type="compositionally biased region" description="Basic and acidic residues" evidence="1">
    <location>
        <begin position="569"/>
        <end position="582"/>
    </location>
</feature>
<feature type="domain" description="Integrase catalytic" evidence="2">
    <location>
        <begin position="144"/>
        <end position="320"/>
    </location>
</feature>
<dbReference type="NCBIfam" id="NF033546">
    <property type="entry name" value="transpos_IS21"/>
    <property type="match status" value="1"/>
</dbReference>
<dbReference type="InterPro" id="IPR012337">
    <property type="entry name" value="RNaseH-like_sf"/>
</dbReference>
<dbReference type="InterPro" id="IPR054353">
    <property type="entry name" value="IstA-like_C"/>
</dbReference>
<dbReference type="Proteomes" id="UP001597349">
    <property type="component" value="Unassembled WGS sequence"/>
</dbReference>
<gene>
    <name evidence="3" type="primary">istA</name>
    <name evidence="3" type="ORF">ACFSQT_17405</name>
</gene>
<evidence type="ECO:0000313" key="4">
    <source>
        <dbReference type="Proteomes" id="UP001597349"/>
    </source>
</evidence>
<dbReference type="EMBL" id="JBHUGY010000027">
    <property type="protein sequence ID" value="MFD2054799.1"/>
    <property type="molecule type" value="Genomic_DNA"/>
</dbReference>
<evidence type="ECO:0000313" key="3">
    <source>
        <dbReference type="EMBL" id="MFD2054799.1"/>
    </source>
</evidence>
<feature type="region of interest" description="Disordered" evidence="1">
    <location>
        <begin position="41"/>
        <end position="67"/>
    </location>
</feature>
<organism evidence="3 4">
    <name type="scientific">Mesorhizobium calcicola</name>
    <dbReference type="NCBI Taxonomy" id="1300310"/>
    <lineage>
        <taxon>Bacteria</taxon>
        <taxon>Pseudomonadati</taxon>
        <taxon>Pseudomonadota</taxon>
        <taxon>Alphaproteobacteria</taxon>
        <taxon>Hyphomicrobiales</taxon>
        <taxon>Phyllobacteriaceae</taxon>
        <taxon>Mesorhizobium</taxon>
    </lineage>
</organism>
<dbReference type="SUPFAM" id="SSF53098">
    <property type="entry name" value="Ribonuclease H-like"/>
    <property type="match status" value="1"/>
</dbReference>
<feature type="compositionally biased region" description="Low complexity" evidence="1">
    <location>
        <begin position="550"/>
        <end position="567"/>
    </location>
</feature>
<dbReference type="InterPro" id="IPR001584">
    <property type="entry name" value="Integrase_cat-core"/>
</dbReference>
<feature type="compositionally biased region" description="Polar residues" evidence="1">
    <location>
        <begin position="52"/>
        <end position="61"/>
    </location>
</feature>
<reference evidence="4" key="1">
    <citation type="journal article" date="2019" name="Int. J. Syst. Evol. Microbiol.">
        <title>The Global Catalogue of Microorganisms (GCM) 10K type strain sequencing project: providing services to taxonomists for standard genome sequencing and annotation.</title>
        <authorList>
            <consortium name="The Broad Institute Genomics Platform"/>
            <consortium name="The Broad Institute Genome Sequencing Center for Infectious Disease"/>
            <person name="Wu L."/>
            <person name="Ma J."/>
        </authorList>
    </citation>
    <scope>NUCLEOTIDE SEQUENCE [LARGE SCALE GENOMIC DNA]</scope>
    <source>
        <strain evidence="4">CGMCC 1.16226</strain>
    </source>
</reference>
<dbReference type="PANTHER" id="PTHR35004">
    <property type="entry name" value="TRANSPOSASE RV3428C-RELATED"/>
    <property type="match status" value="1"/>
</dbReference>
<dbReference type="PROSITE" id="PS50994">
    <property type="entry name" value="INTEGRASE"/>
    <property type="match status" value="1"/>
</dbReference>
<evidence type="ECO:0000259" key="2">
    <source>
        <dbReference type="PROSITE" id="PS50994"/>
    </source>
</evidence>
<dbReference type="PANTHER" id="PTHR35004:SF8">
    <property type="entry name" value="TRANSPOSASE RV3428C-RELATED"/>
    <property type="match status" value="1"/>
</dbReference>
<keyword evidence="4" id="KW-1185">Reference proteome</keyword>
<evidence type="ECO:0000256" key="1">
    <source>
        <dbReference type="SAM" id="MobiDB-lite"/>
    </source>
</evidence>
<dbReference type="Pfam" id="PF22483">
    <property type="entry name" value="Mu-transpos_C_2"/>
    <property type="match status" value="1"/>
</dbReference>
<proteinExistence type="predicted"/>
<feature type="region of interest" description="Disordered" evidence="1">
    <location>
        <begin position="528"/>
        <end position="582"/>
    </location>
</feature>
<comment type="caution">
    <text evidence="3">The sequence shown here is derived from an EMBL/GenBank/DDBJ whole genome shotgun (WGS) entry which is preliminary data.</text>
</comment>
<name>A0ABW4WDY1_9HYPH</name>